<dbReference type="AlphaFoldDB" id="H1YGW3"/>
<dbReference type="OrthoDB" id="9787225at2"/>
<dbReference type="Proteomes" id="UP000002774">
    <property type="component" value="Chromosome"/>
</dbReference>
<sequence>MKKALLSGLIILLAACVVILPGCKKDKNSLTTFVPADNTKKDTLRLFNLLPDLAADYSKNIGYLVYLNDSLVYYGGTDTYQGFTYGVAPAVLIPAGGGTFSLKVTKYEFADQYNKKPQPPGKNPDAAAVVLQKTITVPAHSGYSNMVFYDDNGKPSAQFIPLTASDPGAPAPGKFKVRVVNYGYPMTQIYGTPHPDNSAGQKYALQMQYADSTVVTGNANLAFGSVGQYSEIPYGTHKFLIYNNTTKKYINNSGPLDDVLNTFNLSPLTDYQTSNYLFPCLGPGDQVGLADHSTMHRGNIGSYPFAAGGCYTILVIGDGYAVTLDRRYGAGQLDNFGQVQVVNANPNQPDMAVKVAYDGGQKDVPSLHFGDYTTPQIVPAGNVTLTFTSAGKTLYTYNGQVSRLANISFYYYSELNGLPALLPVSNTISSNDFVKGDPSYGIPAKLQLANVGEFNLSPDAGKIFFTLQSVNSGGQEVNMGYYAVNDQEVPYKFLGSNSRMSYDTFIPPTKFNARLSAARKDSLATKLVGSLSPPFKTLPAPGTYTLVAAGLLNTNDPAKKIRLIMVKHSNFISKATN</sequence>
<dbReference type="PROSITE" id="PS51257">
    <property type="entry name" value="PROKAR_LIPOPROTEIN"/>
    <property type="match status" value="1"/>
</dbReference>
<gene>
    <name evidence="1" type="ORF">Mucpa_2259</name>
</gene>
<evidence type="ECO:0008006" key="3">
    <source>
        <dbReference type="Google" id="ProtNLM"/>
    </source>
</evidence>
<dbReference type="STRING" id="714943.Mucpa_2259"/>
<organism evidence="1 2">
    <name type="scientific">Mucilaginibacter paludis DSM 18603</name>
    <dbReference type="NCBI Taxonomy" id="714943"/>
    <lineage>
        <taxon>Bacteria</taxon>
        <taxon>Pseudomonadati</taxon>
        <taxon>Bacteroidota</taxon>
        <taxon>Sphingobacteriia</taxon>
        <taxon>Sphingobacteriales</taxon>
        <taxon>Sphingobacteriaceae</taxon>
        <taxon>Mucilaginibacter</taxon>
    </lineage>
</organism>
<evidence type="ECO:0000313" key="1">
    <source>
        <dbReference type="EMBL" id="EHQ26392.1"/>
    </source>
</evidence>
<dbReference type="RefSeq" id="WP_008506459.1">
    <property type="nucleotide sequence ID" value="NZ_CM001403.1"/>
</dbReference>
<accession>H1YGW3</accession>
<dbReference type="EMBL" id="CM001403">
    <property type="protein sequence ID" value="EHQ26392.1"/>
    <property type="molecule type" value="Genomic_DNA"/>
</dbReference>
<keyword evidence="2" id="KW-1185">Reference proteome</keyword>
<evidence type="ECO:0000313" key="2">
    <source>
        <dbReference type="Proteomes" id="UP000002774"/>
    </source>
</evidence>
<name>H1YGW3_9SPHI</name>
<dbReference type="HOGENOM" id="CLU_472355_0_0_10"/>
<proteinExistence type="predicted"/>
<protein>
    <recommendedName>
        <fullName evidence="3">DUF4397 domain-containing protein</fullName>
    </recommendedName>
</protein>
<reference evidence="1" key="1">
    <citation type="submission" date="2011-09" db="EMBL/GenBank/DDBJ databases">
        <title>The permanent draft genome of Mucilaginibacter paludis DSM 18603.</title>
        <authorList>
            <consortium name="US DOE Joint Genome Institute (JGI-PGF)"/>
            <person name="Lucas S."/>
            <person name="Han J."/>
            <person name="Lapidus A."/>
            <person name="Bruce D."/>
            <person name="Goodwin L."/>
            <person name="Pitluck S."/>
            <person name="Peters L."/>
            <person name="Kyrpides N."/>
            <person name="Mavromatis K."/>
            <person name="Ivanova N."/>
            <person name="Mikhailova N."/>
            <person name="Held B."/>
            <person name="Detter J.C."/>
            <person name="Tapia R."/>
            <person name="Han C."/>
            <person name="Land M."/>
            <person name="Hauser L."/>
            <person name="Markowitz V."/>
            <person name="Cheng J.-F."/>
            <person name="Hugenholtz P."/>
            <person name="Woyke T."/>
            <person name="Wu D."/>
            <person name="Tindall B."/>
            <person name="Brambilla E."/>
            <person name="Klenk H.-P."/>
            <person name="Eisen J.A."/>
        </authorList>
    </citation>
    <scope>NUCLEOTIDE SEQUENCE [LARGE SCALE GENOMIC DNA]</scope>
    <source>
        <strain evidence="1">DSM 18603</strain>
    </source>
</reference>